<evidence type="ECO:0000313" key="2">
    <source>
        <dbReference type="Proteomes" id="UP000249464"/>
    </source>
</evidence>
<proteinExistence type="predicted"/>
<protein>
    <submittedName>
        <fullName evidence="1">BQ5605_C005g03654 protein</fullName>
    </submittedName>
</protein>
<evidence type="ECO:0000313" key="1">
    <source>
        <dbReference type="EMBL" id="SGY77502.1"/>
    </source>
</evidence>
<name>A0A2X0MYD5_9BASI</name>
<dbReference type="Proteomes" id="UP000249464">
    <property type="component" value="Unassembled WGS sequence"/>
</dbReference>
<dbReference type="AlphaFoldDB" id="A0A2X0MYD5"/>
<keyword evidence="2" id="KW-1185">Reference proteome</keyword>
<sequence length="212" mass="23443">MGRQLNRSLTWLAPFLNSSSPRLRALAVGRKRGCVHFLVSWKTRRIRKASSTAAADPRRTSGTVLPPRLAAANRAFRLVESRSQTVLQVSTCAISPSVQQTRLLSYLPISHPASVTDPHTPPIEVLSRTPQLNWTGAWQKNLARQSSALSAALGRGGEDRKLKVTAWRHIDEMTHSAKRTPRAQVSYHLELVASLSFSFLLLVDALCTSRTT</sequence>
<reference evidence="1 2" key="1">
    <citation type="submission" date="2016-11" db="EMBL/GenBank/DDBJ databases">
        <authorList>
            <person name="Jaros S."/>
            <person name="Januszkiewicz K."/>
            <person name="Wedrychowicz H."/>
        </authorList>
    </citation>
    <scope>NUCLEOTIDE SEQUENCE [LARGE SCALE GENOMIC DNA]</scope>
</reference>
<gene>
    <name evidence="1" type="primary">BQ5605_C005g03654</name>
    <name evidence="1" type="ORF">BQ5605_C005G03654</name>
</gene>
<organism evidence="1 2">
    <name type="scientific">Microbotryum silenes-dioicae</name>
    <dbReference type="NCBI Taxonomy" id="796604"/>
    <lineage>
        <taxon>Eukaryota</taxon>
        <taxon>Fungi</taxon>
        <taxon>Dikarya</taxon>
        <taxon>Basidiomycota</taxon>
        <taxon>Pucciniomycotina</taxon>
        <taxon>Microbotryomycetes</taxon>
        <taxon>Microbotryales</taxon>
        <taxon>Microbotryaceae</taxon>
        <taxon>Microbotryum</taxon>
    </lineage>
</organism>
<dbReference type="EMBL" id="FQNC01000047">
    <property type="protein sequence ID" value="SGY77502.1"/>
    <property type="molecule type" value="Genomic_DNA"/>
</dbReference>
<accession>A0A2X0MYD5</accession>